<dbReference type="PIRSF" id="PIRSF037677">
    <property type="entry name" value="DNA_mis_repair_Msh6"/>
    <property type="match status" value="1"/>
</dbReference>
<dbReference type="EMBL" id="QFNK01000219">
    <property type="protein sequence ID" value="PZO83212.1"/>
    <property type="molecule type" value="Genomic_DNA"/>
</dbReference>
<keyword evidence="4 9" id="KW-0227">DNA damage</keyword>
<comment type="function">
    <text evidence="8 9">This protein is involved in the repair of mismatches in DNA. It is possible that it carries out the mismatch recognition step. This protein has a weak ATPase activity.</text>
</comment>
<dbReference type="InterPro" id="IPR036187">
    <property type="entry name" value="DNA_mismatch_repair_MutS_sf"/>
</dbReference>
<dbReference type="InterPro" id="IPR045076">
    <property type="entry name" value="MutS"/>
</dbReference>
<dbReference type="Pfam" id="PF01624">
    <property type="entry name" value="MutS_I"/>
    <property type="match status" value="1"/>
</dbReference>
<dbReference type="Gene3D" id="3.40.1170.10">
    <property type="entry name" value="DNA repair protein MutS, domain I"/>
    <property type="match status" value="1"/>
</dbReference>
<protein>
    <recommendedName>
        <fullName evidence="2 9">DNA mismatch repair protein MutS</fullName>
    </recommendedName>
</protein>
<evidence type="ECO:0000256" key="2">
    <source>
        <dbReference type="ARBA" id="ARBA00021982"/>
    </source>
</evidence>
<dbReference type="SMART" id="SM00533">
    <property type="entry name" value="MUTSd"/>
    <property type="match status" value="1"/>
</dbReference>
<dbReference type="InterPro" id="IPR007695">
    <property type="entry name" value="DNA_mismatch_repair_MutS-lik_N"/>
</dbReference>
<dbReference type="SMART" id="SM00534">
    <property type="entry name" value="MUTSac"/>
    <property type="match status" value="1"/>
</dbReference>
<evidence type="ECO:0000256" key="4">
    <source>
        <dbReference type="ARBA" id="ARBA00022763"/>
    </source>
</evidence>
<evidence type="ECO:0000256" key="8">
    <source>
        <dbReference type="ARBA" id="ARBA00024647"/>
    </source>
</evidence>
<dbReference type="InterPro" id="IPR007696">
    <property type="entry name" value="DNA_mismatch_repair_MutS_core"/>
</dbReference>
<dbReference type="CDD" id="cd03284">
    <property type="entry name" value="ABC_MutS1"/>
    <property type="match status" value="1"/>
</dbReference>
<organism evidence="12 13">
    <name type="scientific">Micavibrio aeruginosavorus</name>
    <dbReference type="NCBI Taxonomy" id="349221"/>
    <lineage>
        <taxon>Bacteria</taxon>
        <taxon>Pseudomonadati</taxon>
        <taxon>Bdellovibrionota</taxon>
        <taxon>Bdellovibrionia</taxon>
        <taxon>Bdellovibrionales</taxon>
        <taxon>Pseudobdellovibrionaceae</taxon>
        <taxon>Micavibrio</taxon>
    </lineage>
</organism>
<dbReference type="NCBIfam" id="NF003810">
    <property type="entry name" value="PRK05399.1"/>
    <property type="match status" value="1"/>
</dbReference>
<dbReference type="SUPFAM" id="SSF52540">
    <property type="entry name" value="P-loop containing nucleoside triphosphate hydrolases"/>
    <property type="match status" value="1"/>
</dbReference>
<dbReference type="Proteomes" id="UP000249557">
    <property type="component" value="Unassembled WGS sequence"/>
</dbReference>
<evidence type="ECO:0000256" key="9">
    <source>
        <dbReference type="HAMAP-Rule" id="MF_00096"/>
    </source>
</evidence>
<evidence type="ECO:0000256" key="7">
    <source>
        <dbReference type="ARBA" id="ARBA00023204"/>
    </source>
</evidence>
<proteinExistence type="inferred from homology"/>
<evidence type="ECO:0000313" key="12">
    <source>
        <dbReference type="EMBL" id="PZO83212.1"/>
    </source>
</evidence>
<dbReference type="Gene3D" id="3.40.50.300">
    <property type="entry name" value="P-loop containing nucleotide triphosphate hydrolases"/>
    <property type="match status" value="1"/>
</dbReference>
<gene>
    <name evidence="9" type="primary">mutS</name>
    <name evidence="12" type="ORF">DI626_09255</name>
</gene>
<dbReference type="PANTHER" id="PTHR11361">
    <property type="entry name" value="DNA MISMATCH REPAIR PROTEIN MUTS FAMILY MEMBER"/>
    <property type="match status" value="1"/>
</dbReference>
<dbReference type="GO" id="GO:0140664">
    <property type="term" value="F:ATP-dependent DNA damage sensor activity"/>
    <property type="evidence" value="ECO:0007669"/>
    <property type="project" value="InterPro"/>
</dbReference>
<dbReference type="InterPro" id="IPR007860">
    <property type="entry name" value="DNA_mmatch_repair_MutS_con_dom"/>
</dbReference>
<dbReference type="SUPFAM" id="SSF53150">
    <property type="entry name" value="DNA repair protein MutS, domain II"/>
    <property type="match status" value="1"/>
</dbReference>
<dbReference type="HAMAP" id="MF_00096">
    <property type="entry name" value="MutS"/>
    <property type="match status" value="1"/>
</dbReference>
<dbReference type="PROSITE" id="PS00486">
    <property type="entry name" value="DNA_MISMATCH_REPAIR_2"/>
    <property type="match status" value="1"/>
</dbReference>
<keyword evidence="3 9" id="KW-0547">Nucleotide-binding</keyword>
<dbReference type="FunFam" id="3.40.50.300:FF:000870">
    <property type="entry name" value="MutS protein homolog 4"/>
    <property type="match status" value="1"/>
</dbReference>
<dbReference type="FunFam" id="3.40.1170.10:FF:000001">
    <property type="entry name" value="DNA mismatch repair protein MutS"/>
    <property type="match status" value="1"/>
</dbReference>
<evidence type="ECO:0000313" key="13">
    <source>
        <dbReference type="Proteomes" id="UP000249557"/>
    </source>
</evidence>
<dbReference type="InterPro" id="IPR017261">
    <property type="entry name" value="DNA_mismatch_repair_MutS/MSH"/>
</dbReference>
<comment type="caution">
    <text evidence="12">The sequence shown here is derived from an EMBL/GenBank/DDBJ whole genome shotgun (WGS) entry which is preliminary data.</text>
</comment>
<dbReference type="InterPro" id="IPR036678">
    <property type="entry name" value="MutS_con_dom_sf"/>
</dbReference>
<dbReference type="Gene3D" id="6.10.140.430">
    <property type="match status" value="1"/>
</dbReference>
<dbReference type="Pfam" id="PF00488">
    <property type="entry name" value="MutS_V"/>
    <property type="match status" value="1"/>
</dbReference>
<comment type="similarity">
    <text evidence="1 9 10">Belongs to the DNA mismatch repair MutS family.</text>
</comment>
<dbReference type="PANTHER" id="PTHR11361:SF34">
    <property type="entry name" value="DNA MISMATCH REPAIR PROTEIN MSH1, MITOCHONDRIAL"/>
    <property type="match status" value="1"/>
</dbReference>
<keyword evidence="5 9" id="KW-0067">ATP-binding</keyword>
<dbReference type="SUPFAM" id="SSF55271">
    <property type="entry name" value="DNA repair protein MutS, domain I"/>
    <property type="match status" value="1"/>
</dbReference>
<dbReference type="InterPro" id="IPR027417">
    <property type="entry name" value="P-loop_NTPase"/>
</dbReference>
<keyword evidence="7 9" id="KW-0234">DNA repair</keyword>
<dbReference type="Gene3D" id="1.10.1420.10">
    <property type="match status" value="2"/>
</dbReference>
<dbReference type="InterPro" id="IPR007861">
    <property type="entry name" value="DNA_mismatch_repair_MutS_clamp"/>
</dbReference>
<keyword evidence="6 9" id="KW-0238">DNA-binding</keyword>
<evidence type="ECO:0000256" key="1">
    <source>
        <dbReference type="ARBA" id="ARBA00006271"/>
    </source>
</evidence>
<dbReference type="GO" id="GO:0003684">
    <property type="term" value="F:damaged DNA binding"/>
    <property type="evidence" value="ECO:0007669"/>
    <property type="project" value="UniProtKB-UniRule"/>
</dbReference>
<reference evidence="12 13" key="1">
    <citation type="submission" date="2017-08" db="EMBL/GenBank/DDBJ databases">
        <title>Infants hospitalized years apart are colonized by the same room-sourced microbial strains.</title>
        <authorList>
            <person name="Brooks B."/>
            <person name="Olm M.R."/>
            <person name="Firek B.A."/>
            <person name="Baker R."/>
            <person name="Thomas B.C."/>
            <person name="Morowitz M.J."/>
            <person name="Banfield J.F."/>
        </authorList>
    </citation>
    <scope>NUCLEOTIDE SEQUENCE [LARGE SCALE GENOMIC DNA]</scope>
    <source>
        <strain evidence="12">S2_018_000_R2_104</strain>
    </source>
</reference>
<feature type="binding site" evidence="9">
    <location>
        <begin position="642"/>
        <end position="649"/>
    </location>
    <ligand>
        <name>ATP</name>
        <dbReference type="ChEBI" id="CHEBI:30616"/>
    </ligand>
</feature>
<dbReference type="GO" id="GO:0006298">
    <property type="term" value="P:mismatch repair"/>
    <property type="evidence" value="ECO:0007669"/>
    <property type="project" value="UniProtKB-UniRule"/>
</dbReference>
<dbReference type="Gene3D" id="3.30.420.110">
    <property type="entry name" value="MutS, connector domain"/>
    <property type="match status" value="1"/>
</dbReference>
<dbReference type="SUPFAM" id="SSF48334">
    <property type="entry name" value="DNA repair protein MutS, domain III"/>
    <property type="match status" value="1"/>
</dbReference>
<dbReference type="AlphaFoldDB" id="A0A2W4ZR10"/>
<dbReference type="NCBIfam" id="TIGR01070">
    <property type="entry name" value="mutS1"/>
    <property type="match status" value="1"/>
</dbReference>
<sequence length="891" mass="97876">MSQAALKTANEFAAEGHTPMMAQYHALKEQYPDCILFYRMGDFYEMFFDDAVKASECLDITLTKRGKNQENEIPMCGVPYHSYEPYLAKLIRSGFRVAICEQTETPEEAKKRGGYKALVNRDVIRIVTQGTLTEDTLLNARENNYLAAVCETAGQFGLSWLDLSTGEFYVQTADRADIPASLDRIGASELLLHDKLAAQEIFAQQKDVMTPQAGSLFDSQNAQKRLETLFGVGTIESFGSFSRAEIAAAGALVDYVARTQKGKMPHIFRPQQVSNGAVMDIDPATRRSLELVRTQTGERRGSLLACIDRTVTGAGARLLQSRLSAPLTDLAVIRRRHDEVETFIAASPLRENLREKLKSLPDMERALSRLTIGRGGPRDLGAVRDALAILETLRGILLATGGDILHKFARQLELDDACKTLKDTLAAALTEDLPFNDRDGGFIRSGYTADLDHLRGLRDESRRLIAALQARYREETDINLLKISYNNVLGYFIEVPSRFADKLMVKTGDAANPYIHRQSLANVARFTTPELSELERDIASAGEKSLALEQQFFTRFVQDVSNATEHLGALARAGADLDVACSLAELAQERGYTRPQMSDDYAFAIEGGRHPVVEASLAKDGGAFVPNDCSLNPAERLWLLTGPNMAGKSTFLRQNALIAILAQMGSFVPAASARIGIVDKCFSRVGASDDLARGRSTFMVEMVETATILNLATPRSLVILDEIGRGTATYDGLSIAWACVEYLHENSKCRAIFATHYHELTNLTTRLPALSCHSMQVREWNGEVIFLHAVQAGAADRSYGIHVARLAGLPKSVLDRAGEVLELLNKGEHSGALTRLADDLPLFSAAPPQKQAAADPKAEALKEKLTAINPDDLSARDALNMLYELKELLKN</sequence>
<evidence type="ECO:0000256" key="10">
    <source>
        <dbReference type="RuleBase" id="RU003756"/>
    </source>
</evidence>
<evidence type="ECO:0000256" key="5">
    <source>
        <dbReference type="ARBA" id="ARBA00022840"/>
    </source>
</evidence>
<dbReference type="InterPro" id="IPR016151">
    <property type="entry name" value="DNA_mismatch_repair_MutS_N"/>
</dbReference>
<evidence type="ECO:0000256" key="3">
    <source>
        <dbReference type="ARBA" id="ARBA00022741"/>
    </source>
</evidence>
<dbReference type="InterPro" id="IPR000432">
    <property type="entry name" value="DNA_mismatch_repair_MutS_C"/>
</dbReference>
<dbReference type="Pfam" id="PF05192">
    <property type="entry name" value="MutS_III"/>
    <property type="match status" value="1"/>
</dbReference>
<accession>A0A2W4ZR10</accession>
<dbReference type="InterPro" id="IPR005748">
    <property type="entry name" value="DNA_mismatch_repair_MutS"/>
</dbReference>
<dbReference type="GO" id="GO:0030983">
    <property type="term" value="F:mismatched DNA binding"/>
    <property type="evidence" value="ECO:0007669"/>
    <property type="project" value="InterPro"/>
</dbReference>
<dbReference type="GO" id="GO:0005524">
    <property type="term" value="F:ATP binding"/>
    <property type="evidence" value="ECO:0007669"/>
    <property type="project" value="UniProtKB-UniRule"/>
</dbReference>
<evidence type="ECO:0000259" key="11">
    <source>
        <dbReference type="PROSITE" id="PS00486"/>
    </source>
</evidence>
<dbReference type="Pfam" id="PF05188">
    <property type="entry name" value="MutS_II"/>
    <property type="match status" value="1"/>
</dbReference>
<dbReference type="Pfam" id="PF05190">
    <property type="entry name" value="MutS_IV"/>
    <property type="match status" value="1"/>
</dbReference>
<dbReference type="GO" id="GO:0005829">
    <property type="term" value="C:cytosol"/>
    <property type="evidence" value="ECO:0007669"/>
    <property type="project" value="TreeGrafter"/>
</dbReference>
<feature type="domain" description="DNA mismatch repair proteins mutS family" evidence="11">
    <location>
        <begin position="716"/>
        <end position="732"/>
    </location>
</feature>
<name>A0A2W4ZR10_9BACT</name>
<evidence type="ECO:0000256" key="6">
    <source>
        <dbReference type="ARBA" id="ARBA00023125"/>
    </source>
</evidence>